<dbReference type="InterPro" id="IPR028055">
    <property type="entry name" value="YidC/Oxa/ALB_C"/>
</dbReference>
<dbReference type="KEGG" id="pry:Prubr_36180"/>
<evidence type="ECO:0000256" key="8">
    <source>
        <dbReference type="ARBA" id="ARBA00022989"/>
    </source>
</evidence>
<proteinExistence type="inferred from homology"/>
<dbReference type="GO" id="GO:0005886">
    <property type="term" value="C:plasma membrane"/>
    <property type="evidence" value="ECO:0007669"/>
    <property type="project" value="UniProtKB-SubCell"/>
</dbReference>
<protein>
    <recommendedName>
        <fullName evidence="3">Membrane protein insertase YidC</fullName>
    </recommendedName>
    <alternativeName>
        <fullName evidence="15">Foldase YidC</fullName>
    </alternativeName>
    <alternativeName>
        <fullName evidence="14">Membrane integrase YidC</fullName>
    </alternativeName>
    <alternativeName>
        <fullName evidence="13">Membrane protein YidC</fullName>
    </alternativeName>
</protein>
<evidence type="ECO:0000256" key="5">
    <source>
        <dbReference type="ARBA" id="ARBA00022475"/>
    </source>
</evidence>
<keyword evidence="5" id="KW-1003">Cell membrane</keyword>
<keyword evidence="9 17" id="KW-0472">Membrane</keyword>
<name>A0A810MZN7_9ACTN</name>
<evidence type="ECO:0000313" key="20">
    <source>
        <dbReference type="Proteomes" id="UP000680866"/>
    </source>
</evidence>
<evidence type="ECO:0000256" key="9">
    <source>
        <dbReference type="ARBA" id="ARBA00023136"/>
    </source>
</evidence>
<dbReference type="NCBIfam" id="TIGR03592">
    <property type="entry name" value="yidC_oxa1_cterm"/>
    <property type="match status" value="1"/>
</dbReference>
<evidence type="ECO:0000256" key="13">
    <source>
        <dbReference type="ARBA" id="ARBA00031538"/>
    </source>
</evidence>
<keyword evidence="10" id="KW-0143">Chaperone</keyword>
<evidence type="ECO:0000256" key="2">
    <source>
        <dbReference type="ARBA" id="ARBA00010527"/>
    </source>
</evidence>
<evidence type="ECO:0000313" key="19">
    <source>
        <dbReference type="EMBL" id="BCJ66597.1"/>
    </source>
</evidence>
<dbReference type="Pfam" id="PF02096">
    <property type="entry name" value="60KD_IMP"/>
    <property type="match status" value="1"/>
</dbReference>
<sequence>MLAFAPLDGAVSAASTAVSALAQLVAPLAGDASTAAAIVLFTIVVRLLISPLSWAQVRGERRRTALAPQVRELQRKHAGDPARMQAELVDLYRTAGASPLAGCLPALLQAPFFFVMYRLFTTSDPDSGLLAERLAGVPLGHHVADGIDGAAGPLFAVLFAALLVLAWWSSRRMRRTAALAAAAGAEVAAPAKAGAKASEPQAEVTAMLGRIMPLLPYGTLLVAAVVPLAAVLYLVATTAWTALEHVVLRRPQPAPLPDPLPGR</sequence>
<evidence type="ECO:0000256" key="12">
    <source>
        <dbReference type="ARBA" id="ARBA00026028"/>
    </source>
</evidence>
<keyword evidence="4" id="KW-0813">Transport</keyword>
<dbReference type="InterPro" id="IPR047196">
    <property type="entry name" value="YidC_ALB_C"/>
</dbReference>
<accession>A0A810MZN7</accession>
<dbReference type="Proteomes" id="UP000680866">
    <property type="component" value="Chromosome"/>
</dbReference>
<evidence type="ECO:0000256" key="14">
    <source>
        <dbReference type="ARBA" id="ARBA00033245"/>
    </source>
</evidence>
<evidence type="ECO:0000256" key="7">
    <source>
        <dbReference type="ARBA" id="ARBA00022927"/>
    </source>
</evidence>
<reference evidence="19" key="1">
    <citation type="submission" date="2020-08" db="EMBL/GenBank/DDBJ databases">
        <title>Whole genome shotgun sequence of Polymorphospora rubra NBRC 101157.</title>
        <authorList>
            <person name="Komaki H."/>
            <person name="Tamura T."/>
        </authorList>
    </citation>
    <scope>NUCLEOTIDE SEQUENCE</scope>
    <source>
        <strain evidence="19">NBRC 101157</strain>
    </source>
</reference>
<evidence type="ECO:0000256" key="1">
    <source>
        <dbReference type="ARBA" id="ARBA00004651"/>
    </source>
</evidence>
<dbReference type="CDD" id="cd20070">
    <property type="entry name" value="5TM_YidC_Alb3"/>
    <property type="match status" value="1"/>
</dbReference>
<comment type="subunit">
    <text evidence="12">Interacts with the Sec translocase complex via SecD. Specifically interacts with transmembrane segments of nascent integral membrane proteins during membrane integration.</text>
</comment>
<keyword evidence="20" id="KW-1185">Reference proteome</keyword>
<dbReference type="GO" id="GO:0051205">
    <property type="term" value="P:protein insertion into membrane"/>
    <property type="evidence" value="ECO:0007669"/>
    <property type="project" value="TreeGrafter"/>
</dbReference>
<evidence type="ECO:0000256" key="11">
    <source>
        <dbReference type="ARBA" id="ARBA00025034"/>
    </source>
</evidence>
<feature type="transmembrane region" description="Helical" evidence="17">
    <location>
        <begin position="100"/>
        <end position="120"/>
    </location>
</feature>
<evidence type="ECO:0000256" key="4">
    <source>
        <dbReference type="ARBA" id="ARBA00022448"/>
    </source>
</evidence>
<evidence type="ECO:0000256" key="17">
    <source>
        <dbReference type="SAM" id="Phobius"/>
    </source>
</evidence>
<dbReference type="EMBL" id="AP023359">
    <property type="protein sequence ID" value="BCJ66597.1"/>
    <property type="molecule type" value="Genomic_DNA"/>
</dbReference>
<evidence type="ECO:0000256" key="16">
    <source>
        <dbReference type="RuleBase" id="RU003945"/>
    </source>
</evidence>
<keyword evidence="8 17" id="KW-1133">Transmembrane helix</keyword>
<gene>
    <name evidence="19" type="primary">yidC</name>
    <name evidence="19" type="ORF">Prubr_36180</name>
</gene>
<evidence type="ECO:0000259" key="18">
    <source>
        <dbReference type="Pfam" id="PF02096"/>
    </source>
</evidence>
<feature type="domain" description="Membrane insertase YidC/Oxa/ALB C-terminal" evidence="18">
    <location>
        <begin position="36"/>
        <end position="249"/>
    </location>
</feature>
<dbReference type="PANTHER" id="PTHR12428:SF65">
    <property type="entry name" value="CYTOCHROME C OXIDASE ASSEMBLY PROTEIN COX18, MITOCHONDRIAL"/>
    <property type="match status" value="1"/>
</dbReference>
<comment type="function">
    <text evidence="11">Required for the insertion and/or proper folding and/or complex formation of integral membrane proteins into the membrane. Involved in integration of membrane proteins that insert both dependently and independently of the Sec translocase complex, as well as at least some lipoproteins. Aids folding of multispanning membrane proteins.</text>
</comment>
<feature type="transmembrane region" description="Helical" evidence="17">
    <location>
        <begin position="150"/>
        <end position="168"/>
    </location>
</feature>
<keyword evidence="7" id="KW-0653">Protein transport</keyword>
<dbReference type="AlphaFoldDB" id="A0A810MZN7"/>
<dbReference type="GO" id="GO:0032977">
    <property type="term" value="F:membrane insertase activity"/>
    <property type="evidence" value="ECO:0007669"/>
    <property type="project" value="InterPro"/>
</dbReference>
<organism evidence="19 20">
    <name type="scientific">Polymorphospora rubra</name>
    <dbReference type="NCBI Taxonomy" id="338584"/>
    <lineage>
        <taxon>Bacteria</taxon>
        <taxon>Bacillati</taxon>
        <taxon>Actinomycetota</taxon>
        <taxon>Actinomycetes</taxon>
        <taxon>Micromonosporales</taxon>
        <taxon>Micromonosporaceae</taxon>
        <taxon>Polymorphospora</taxon>
    </lineage>
</organism>
<feature type="transmembrane region" description="Helical" evidence="17">
    <location>
        <begin position="214"/>
        <end position="236"/>
    </location>
</feature>
<evidence type="ECO:0000256" key="15">
    <source>
        <dbReference type="ARBA" id="ARBA00033342"/>
    </source>
</evidence>
<dbReference type="GO" id="GO:0015031">
    <property type="term" value="P:protein transport"/>
    <property type="evidence" value="ECO:0007669"/>
    <property type="project" value="UniProtKB-KW"/>
</dbReference>
<evidence type="ECO:0000256" key="3">
    <source>
        <dbReference type="ARBA" id="ARBA00015325"/>
    </source>
</evidence>
<evidence type="ECO:0000256" key="10">
    <source>
        <dbReference type="ARBA" id="ARBA00023186"/>
    </source>
</evidence>
<dbReference type="RefSeq" id="WP_212826810.1">
    <property type="nucleotide sequence ID" value="NZ_AP023359.1"/>
</dbReference>
<feature type="transmembrane region" description="Helical" evidence="17">
    <location>
        <begin position="32"/>
        <end position="54"/>
    </location>
</feature>
<evidence type="ECO:0000256" key="6">
    <source>
        <dbReference type="ARBA" id="ARBA00022692"/>
    </source>
</evidence>
<dbReference type="PANTHER" id="PTHR12428">
    <property type="entry name" value="OXA1"/>
    <property type="match status" value="1"/>
</dbReference>
<comment type="similarity">
    <text evidence="2">Belongs to the OXA1/ALB3/YidC family. Type 1 subfamily.</text>
</comment>
<comment type="subcellular location">
    <subcellularLocation>
        <location evidence="1">Cell membrane</location>
        <topology evidence="1">Multi-pass membrane protein</topology>
    </subcellularLocation>
    <subcellularLocation>
        <location evidence="16">Membrane</location>
        <topology evidence="16">Multi-pass membrane protein</topology>
    </subcellularLocation>
</comment>
<keyword evidence="6 16" id="KW-0812">Transmembrane</keyword>
<dbReference type="InterPro" id="IPR001708">
    <property type="entry name" value="YidC/ALB3/OXA1/COX18"/>
</dbReference>